<dbReference type="RefSeq" id="WP_146782936.1">
    <property type="nucleotide sequence ID" value="NZ_CP042434.1"/>
</dbReference>
<sequence>MTHTLEVDSIILNFGLRRILSDIYIKCETGKITTFAGRNGTGKSCLLNIILGKLAPLSKSVRIDGRPIKAAYPAINYLPQTHFVPAGLSTRRVFSDYQIDLDEFLHHFPETKNRIKHRFRQLSGGERRLIEVYILIKAPAKFTLLDEPFSQIMPVQVEKIKPIIQAERTKGFLITDHLYKDVIDISDNGYLLQAGKTWRVRDMASLEELQARGYISTI</sequence>
<keyword evidence="5" id="KW-0067">ATP-binding</keyword>
<evidence type="ECO:0000256" key="2">
    <source>
        <dbReference type="ARBA" id="ARBA00022448"/>
    </source>
</evidence>
<feature type="domain" description="ABC transporter" evidence="4">
    <location>
        <begin position="5"/>
        <end position="218"/>
    </location>
</feature>
<accession>A0A5B8VMP7</accession>
<evidence type="ECO:0000313" key="6">
    <source>
        <dbReference type="Proteomes" id="UP000321291"/>
    </source>
</evidence>
<name>A0A5B8VMP7_9BACT</name>
<dbReference type="PANTHER" id="PTHR43820:SF4">
    <property type="entry name" value="HIGH-AFFINITY BRANCHED-CHAIN AMINO ACID TRANSPORT ATP-BINDING PROTEIN LIVF"/>
    <property type="match status" value="1"/>
</dbReference>
<evidence type="ECO:0000256" key="3">
    <source>
        <dbReference type="ARBA" id="ARBA00022970"/>
    </source>
</evidence>
<dbReference type="InterPro" id="IPR003439">
    <property type="entry name" value="ABC_transporter-like_ATP-bd"/>
</dbReference>
<dbReference type="InterPro" id="IPR027417">
    <property type="entry name" value="P-loop_NTPase"/>
</dbReference>
<evidence type="ECO:0000259" key="4">
    <source>
        <dbReference type="PROSITE" id="PS50893"/>
    </source>
</evidence>
<dbReference type="Pfam" id="PF00005">
    <property type="entry name" value="ABC_tran"/>
    <property type="match status" value="1"/>
</dbReference>
<dbReference type="Proteomes" id="UP000321291">
    <property type="component" value="Chromosome"/>
</dbReference>
<dbReference type="GO" id="GO:0016887">
    <property type="term" value="F:ATP hydrolysis activity"/>
    <property type="evidence" value="ECO:0007669"/>
    <property type="project" value="InterPro"/>
</dbReference>
<comment type="similarity">
    <text evidence="1">Belongs to the ABC transporter superfamily.</text>
</comment>
<dbReference type="KEGG" id="agi:FSB73_13115"/>
<dbReference type="SUPFAM" id="SSF52540">
    <property type="entry name" value="P-loop containing nucleoside triphosphate hydrolases"/>
    <property type="match status" value="1"/>
</dbReference>
<dbReference type="GO" id="GO:0015807">
    <property type="term" value="P:L-amino acid transport"/>
    <property type="evidence" value="ECO:0007669"/>
    <property type="project" value="TreeGrafter"/>
</dbReference>
<keyword evidence="6" id="KW-1185">Reference proteome</keyword>
<evidence type="ECO:0000256" key="1">
    <source>
        <dbReference type="ARBA" id="ARBA00005417"/>
    </source>
</evidence>
<dbReference type="InterPro" id="IPR052156">
    <property type="entry name" value="BCAA_Transport_ATP-bd_LivF"/>
</dbReference>
<dbReference type="EMBL" id="CP042434">
    <property type="protein sequence ID" value="QEC72473.1"/>
    <property type="molecule type" value="Genomic_DNA"/>
</dbReference>
<dbReference type="PANTHER" id="PTHR43820">
    <property type="entry name" value="HIGH-AFFINITY BRANCHED-CHAIN AMINO ACID TRANSPORT ATP-BINDING PROTEIN LIVF"/>
    <property type="match status" value="1"/>
</dbReference>
<dbReference type="Gene3D" id="3.40.50.300">
    <property type="entry name" value="P-loop containing nucleotide triphosphate hydrolases"/>
    <property type="match status" value="1"/>
</dbReference>
<proteinExistence type="inferred from homology"/>
<reference evidence="5 6" key="1">
    <citation type="journal article" date="2017" name="Int. J. Syst. Evol. Microbiol.">
        <title>Arachidicoccus ginsenosidivorans sp. nov., with ginsenoside-converting activity isolated from ginseng cultivating soil.</title>
        <authorList>
            <person name="Siddiqi M.Z."/>
            <person name="Aslam Z."/>
            <person name="Im W.T."/>
        </authorList>
    </citation>
    <scope>NUCLEOTIDE SEQUENCE [LARGE SCALE GENOMIC DNA]</scope>
    <source>
        <strain evidence="5 6">Gsoil 809</strain>
    </source>
</reference>
<dbReference type="GO" id="GO:0015658">
    <property type="term" value="F:branched-chain amino acid transmembrane transporter activity"/>
    <property type="evidence" value="ECO:0007669"/>
    <property type="project" value="TreeGrafter"/>
</dbReference>
<gene>
    <name evidence="5" type="ORF">FSB73_13115</name>
</gene>
<dbReference type="PROSITE" id="PS50893">
    <property type="entry name" value="ABC_TRANSPORTER_2"/>
    <property type="match status" value="1"/>
</dbReference>
<dbReference type="GO" id="GO:0005524">
    <property type="term" value="F:ATP binding"/>
    <property type="evidence" value="ECO:0007669"/>
    <property type="project" value="UniProtKB-KW"/>
</dbReference>
<keyword evidence="2" id="KW-0813">Transport</keyword>
<dbReference type="OrthoDB" id="9801987at2"/>
<evidence type="ECO:0000313" key="5">
    <source>
        <dbReference type="EMBL" id="QEC72473.1"/>
    </source>
</evidence>
<organism evidence="5 6">
    <name type="scientific">Arachidicoccus ginsenosidivorans</name>
    <dbReference type="NCBI Taxonomy" id="496057"/>
    <lineage>
        <taxon>Bacteria</taxon>
        <taxon>Pseudomonadati</taxon>
        <taxon>Bacteroidota</taxon>
        <taxon>Chitinophagia</taxon>
        <taxon>Chitinophagales</taxon>
        <taxon>Chitinophagaceae</taxon>
        <taxon>Arachidicoccus</taxon>
    </lineage>
</organism>
<protein>
    <submittedName>
        <fullName evidence="5">ATP-binding cassette domain-containing protein</fullName>
    </submittedName>
</protein>
<keyword evidence="5" id="KW-0547">Nucleotide-binding</keyword>
<keyword evidence="3" id="KW-0029">Amino-acid transport</keyword>
<dbReference type="AlphaFoldDB" id="A0A5B8VMP7"/>